<protein>
    <submittedName>
        <fullName evidence="1">Uncharacterized protein</fullName>
    </submittedName>
</protein>
<gene>
    <name evidence="1" type="ORF">K457DRAFT_898477</name>
</gene>
<organism evidence="1 2">
    <name type="scientific">Linnemannia elongata AG-77</name>
    <dbReference type="NCBI Taxonomy" id="1314771"/>
    <lineage>
        <taxon>Eukaryota</taxon>
        <taxon>Fungi</taxon>
        <taxon>Fungi incertae sedis</taxon>
        <taxon>Mucoromycota</taxon>
        <taxon>Mortierellomycotina</taxon>
        <taxon>Mortierellomycetes</taxon>
        <taxon>Mortierellales</taxon>
        <taxon>Mortierellaceae</taxon>
        <taxon>Linnemannia</taxon>
    </lineage>
</organism>
<dbReference type="Proteomes" id="UP000078512">
    <property type="component" value="Unassembled WGS sequence"/>
</dbReference>
<dbReference type="EMBL" id="KV442060">
    <property type="protein sequence ID" value="OAQ27044.1"/>
    <property type="molecule type" value="Genomic_DNA"/>
</dbReference>
<evidence type="ECO:0000313" key="1">
    <source>
        <dbReference type="EMBL" id="OAQ27044.1"/>
    </source>
</evidence>
<name>A0A197JRU1_9FUNG</name>
<evidence type="ECO:0000313" key="2">
    <source>
        <dbReference type="Proteomes" id="UP000078512"/>
    </source>
</evidence>
<reference evidence="1 2" key="1">
    <citation type="submission" date="2016-05" db="EMBL/GenBank/DDBJ databases">
        <title>Genome sequencing reveals origins of a unique bacterial endosymbiosis in the earliest lineages of terrestrial Fungi.</title>
        <authorList>
            <consortium name="DOE Joint Genome Institute"/>
            <person name="Uehling J."/>
            <person name="Gryganskyi A."/>
            <person name="Hameed K."/>
            <person name="Tschaplinski T."/>
            <person name="Misztal P."/>
            <person name="Wu S."/>
            <person name="Desiro A."/>
            <person name="Vande Pol N."/>
            <person name="Du Z.-Y."/>
            <person name="Zienkiewicz A."/>
            <person name="Zienkiewicz K."/>
            <person name="Morin E."/>
            <person name="Tisserant E."/>
            <person name="Splivallo R."/>
            <person name="Hainaut M."/>
            <person name="Henrissat B."/>
            <person name="Ohm R."/>
            <person name="Kuo A."/>
            <person name="Yan J."/>
            <person name="Lipzen A."/>
            <person name="Nolan M."/>
            <person name="Labutti K."/>
            <person name="Barry K."/>
            <person name="Goldstein A."/>
            <person name="Labbe J."/>
            <person name="Schadt C."/>
            <person name="Tuskan G."/>
            <person name="Grigoriev I."/>
            <person name="Martin F."/>
            <person name="Vilgalys R."/>
            <person name="Bonito G."/>
        </authorList>
    </citation>
    <scope>NUCLEOTIDE SEQUENCE [LARGE SCALE GENOMIC DNA]</scope>
    <source>
        <strain evidence="1 2">AG-77</strain>
    </source>
</reference>
<dbReference type="AlphaFoldDB" id="A0A197JRU1"/>
<sequence>TEVSLQGSPIPHPAYPDPLCCQHTHLRTCIKATTSSFHVTLSLSFFLLYNSRPNLPIASLFTVPPLFLPHSYTHSTFNHEVRNPRRRLCRPRRLHRLGTSRPLGLHPVPPRISQATPRLRQCRGDRRFGLARLCCLPLLVPQWLLDRLLRHC</sequence>
<keyword evidence="2" id="KW-1185">Reference proteome</keyword>
<proteinExistence type="predicted"/>
<feature type="non-terminal residue" evidence="1">
    <location>
        <position position="1"/>
    </location>
</feature>
<accession>A0A197JRU1</accession>